<dbReference type="EMBL" id="AP018448">
    <property type="protein sequence ID" value="BBC29999.1"/>
    <property type="molecule type" value="Genomic_DNA"/>
</dbReference>
<sequence>MTALEAALAAGRAEAEALMRDTVTVFRPGPDVFDRVTGISTPGPPEVTFYSGMARVKPDQLADSEVQAGEREVALRQYKVSLPFSSLLPAPGVRPRPGDVVDVSASPDPRLVGVRLWVTGVQYSGTATAWRIIAEDRS</sequence>
<accession>A0ABN5VA00</accession>
<dbReference type="InterPro" id="IPR046075">
    <property type="entry name" value="DUF6093"/>
</dbReference>
<organism evidence="1 2">
    <name type="scientific">Streptomyces graminofaciens</name>
    <dbReference type="NCBI Taxonomy" id="68212"/>
    <lineage>
        <taxon>Bacteria</taxon>
        <taxon>Bacillati</taxon>
        <taxon>Actinomycetota</taxon>
        <taxon>Actinomycetes</taxon>
        <taxon>Kitasatosporales</taxon>
        <taxon>Streptomycetaceae</taxon>
        <taxon>Streptomyces</taxon>
    </lineage>
</organism>
<proteinExistence type="predicted"/>
<reference evidence="1 2" key="1">
    <citation type="journal article" date="2010" name="ChemBioChem">
        <title>Cloning and characterization of the biosynthetic gene cluster of 16-membered macrolide antibiotic FD-891: involvement of a dual functional cytochrome P450 monooxygenase catalyzing epoxidation and hydroxylation.</title>
        <authorList>
            <person name="Kudo F."/>
            <person name="Motegi A."/>
            <person name="Mizoue K."/>
            <person name="Eguchi T."/>
        </authorList>
    </citation>
    <scope>NUCLEOTIDE SEQUENCE [LARGE SCALE GENOMIC DNA]</scope>
    <source>
        <strain evidence="1 2">A-8890</strain>
    </source>
</reference>
<reference evidence="1 2" key="2">
    <citation type="journal article" date="2023" name="ChemBioChem">
        <title>Acyltransferase Domain Exchange between Two Independent Type I Polyketide Synthases in the Same Producer Strain of Macrolide Antibiotics.</title>
        <authorList>
            <person name="Kudo F."/>
            <person name="Kishikawa K."/>
            <person name="Tsuboi K."/>
            <person name="Kido T."/>
            <person name="Usui T."/>
            <person name="Hashimoto J."/>
            <person name="Shin-Ya K."/>
            <person name="Miyanaga A."/>
            <person name="Eguchi T."/>
        </authorList>
    </citation>
    <scope>NUCLEOTIDE SEQUENCE [LARGE SCALE GENOMIC DNA]</scope>
    <source>
        <strain evidence="1 2">A-8890</strain>
    </source>
</reference>
<gene>
    <name evidence="1" type="ORF">SGFS_012930</name>
</gene>
<name>A0ABN5VA00_9ACTN</name>
<keyword evidence="2" id="KW-1185">Reference proteome</keyword>
<evidence type="ECO:0000313" key="1">
    <source>
        <dbReference type="EMBL" id="BBC29999.1"/>
    </source>
</evidence>
<evidence type="ECO:0000313" key="2">
    <source>
        <dbReference type="Proteomes" id="UP001321542"/>
    </source>
</evidence>
<dbReference type="Proteomes" id="UP001321542">
    <property type="component" value="Chromosome"/>
</dbReference>
<protein>
    <submittedName>
        <fullName evidence="1">Uncharacterized protein</fullName>
    </submittedName>
</protein>
<dbReference type="RefSeq" id="WP_286248286.1">
    <property type="nucleotide sequence ID" value="NZ_AP018448.1"/>
</dbReference>
<dbReference type="Pfam" id="PF19586">
    <property type="entry name" value="DUF6093"/>
    <property type="match status" value="1"/>
</dbReference>